<evidence type="ECO:0000256" key="3">
    <source>
        <dbReference type="ARBA" id="ARBA00022525"/>
    </source>
</evidence>
<accession>A0A8A1LK04</accession>
<protein>
    <submittedName>
        <fullName evidence="6">Gamma interferon inducible lysosomal thiol reductase</fullName>
    </submittedName>
</protein>
<dbReference type="GO" id="GO:0005576">
    <property type="term" value="C:extracellular region"/>
    <property type="evidence" value="ECO:0007669"/>
    <property type="project" value="UniProtKB-SubCell"/>
</dbReference>
<evidence type="ECO:0000256" key="1">
    <source>
        <dbReference type="ARBA" id="ARBA00004613"/>
    </source>
</evidence>
<dbReference type="Pfam" id="PF03227">
    <property type="entry name" value="GILT"/>
    <property type="match status" value="1"/>
</dbReference>
<comment type="similarity">
    <text evidence="2">Belongs to the GILT family.</text>
</comment>
<dbReference type="AlphaFoldDB" id="A0A8A1LK04"/>
<evidence type="ECO:0000313" key="7">
    <source>
        <dbReference type="Proteomes" id="UP000663419"/>
    </source>
</evidence>
<evidence type="ECO:0000256" key="2">
    <source>
        <dbReference type="ARBA" id="ARBA00005679"/>
    </source>
</evidence>
<proteinExistence type="inferred from homology"/>
<sequence>MDYPARPRRSSFRRRAYQLIRRSLILSCISMTLFALMRRLPLPAGYIDMFRNGGGTVESVWPLRGSYRNHGQGTVGGRVPLEAHIMSKCPDASYCLDKLIVPAMAQVYHKVDFRLSFIGRASNESSDVMCMHGPEECLGDMIILCAAHLPFPPSSEVYNDTTPVVRSLGFANCLLSSYQKIPERALVESCAMEFGIDFNALNACLSRQADEEDTKRIGVHDAGEASGLALLRSDFIRNAALGIKTSCTVRVNKKTWCIRDSGQWKDCQSRGGEASSLIEEINSLYNNGSETLIRQSG</sequence>
<organism evidence="6 7">
    <name type="scientific">Ajellomyces capsulatus (strain H88)</name>
    <name type="common">Darling's disease fungus</name>
    <name type="synonym">Histoplasma capsulatum</name>
    <dbReference type="NCBI Taxonomy" id="544711"/>
    <lineage>
        <taxon>Eukaryota</taxon>
        <taxon>Fungi</taxon>
        <taxon>Dikarya</taxon>
        <taxon>Ascomycota</taxon>
        <taxon>Pezizomycotina</taxon>
        <taxon>Eurotiomycetes</taxon>
        <taxon>Eurotiomycetidae</taxon>
        <taxon>Onygenales</taxon>
        <taxon>Ajellomycetaceae</taxon>
        <taxon>Histoplasma</taxon>
    </lineage>
</organism>
<evidence type="ECO:0000256" key="5">
    <source>
        <dbReference type="ARBA" id="ARBA00023180"/>
    </source>
</evidence>
<dbReference type="InterPro" id="IPR004911">
    <property type="entry name" value="Interferon-induced_GILT"/>
</dbReference>
<evidence type="ECO:0000256" key="4">
    <source>
        <dbReference type="ARBA" id="ARBA00022729"/>
    </source>
</evidence>
<dbReference type="EMBL" id="CP069104">
    <property type="protein sequence ID" value="QSS53790.1"/>
    <property type="molecule type" value="Genomic_DNA"/>
</dbReference>
<evidence type="ECO:0000313" key="6">
    <source>
        <dbReference type="EMBL" id="QSS53790.1"/>
    </source>
</evidence>
<gene>
    <name evidence="6" type="ORF">I7I53_01156</name>
</gene>
<comment type="subcellular location">
    <subcellularLocation>
        <location evidence="1">Secreted</location>
    </subcellularLocation>
</comment>
<dbReference type="VEuPathDB" id="FungiDB:I7I53_01156"/>
<dbReference type="Proteomes" id="UP000663419">
    <property type="component" value="Chromosome 3"/>
</dbReference>
<keyword evidence="4" id="KW-0732">Signal</keyword>
<reference evidence="6" key="1">
    <citation type="submission" date="2021-01" db="EMBL/GenBank/DDBJ databases">
        <title>Chromosome-level genome assembly of a human fungal pathogen reveals clustering of transcriptionally co-regulated genes.</title>
        <authorList>
            <person name="Voorhies M."/>
            <person name="Cohen S."/>
            <person name="Shea T.P."/>
            <person name="Petrus S."/>
            <person name="Munoz J.F."/>
            <person name="Poplawski S."/>
            <person name="Goldman W.E."/>
            <person name="Michael T."/>
            <person name="Cuomo C.A."/>
            <person name="Sil A."/>
            <person name="Beyhan S."/>
        </authorList>
    </citation>
    <scope>NUCLEOTIDE SEQUENCE</scope>
    <source>
        <strain evidence="6">H88</strain>
    </source>
</reference>
<keyword evidence="5" id="KW-0325">Glycoprotein</keyword>
<dbReference type="PANTHER" id="PTHR13234">
    <property type="entry name" value="GAMMA-INTERFERON INDUCIBLE LYSOSOMAL THIOL REDUCTASE GILT"/>
    <property type="match status" value="1"/>
</dbReference>
<name>A0A8A1LK04_AJEC8</name>
<dbReference type="PANTHER" id="PTHR13234:SF8">
    <property type="entry name" value="GAMMA-INTERFERON-INDUCIBLE LYSOSOMAL THIOL REDUCTASE"/>
    <property type="match status" value="1"/>
</dbReference>
<keyword evidence="3" id="KW-0964">Secreted</keyword>
<dbReference type="GO" id="GO:0016671">
    <property type="term" value="F:oxidoreductase activity, acting on a sulfur group of donors, disulfide as acceptor"/>
    <property type="evidence" value="ECO:0007669"/>
    <property type="project" value="InterPro"/>
</dbReference>